<organism evidence="1 2">
    <name type="scientific">Gemmobacter caeni</name>
    <dbReference type="NCBI Taxonomy" id="589035"/>
    <lineage>
        <taxon>Bacteria</taxon>
        <taxon>Pseudomonadati</taxon>
        <taxon>Pseudomonadota</taxon>
        <taxon>Alphaproteobacteria</taxon>
        <taxon>Rhodobacterales</taxon>
        <taxon>Paracoccaceae</taxon>
        <taxon>Gemmobacter</taxon>
    </lineage>
</organism>
<evidence type="ECO:0000313" key="1">
    <source>
        <dbReference type="EMBL" id="PTX52645.1"/>
    </source>
</evidence>
<name>A0A2T6B997_9RHOB</name>
<comment type="caution">
    <text evidence="1">The sequence shown here is derived from an EMBL/GenBank/DDBJ whole genome shotgun (WGS) entry which is preliminary data.</text>
</comment>
<sequence>MRIRIRSDAPLSEETRNALSDLAYGSAWFDLDGGFRAGSDPERRQAVELVVTGRLPDGVVASPLAAPIWHLGPEPIPEGTYLLLRDDRGGLHDHRSCTQHVGTRHVFGALFRDESGTVWAARKSEADREIAADWPLEQVSAHTHPTVEAGFGRILDSLPAMGEFQLTNEIPARVAWIPWWSGFGSNPKEGVSSPAEDAVLRDLLDQARAFHETGTVHPDPAPTPGPKVMVLDTTAQEQELLVTLHDWRPDEEVGAEEPCRLDLRITLRADQLLIATADGRELMIELEGDQLKAHGYNDVSDAPATLRVRTGAPIEADASDHLSEIYAPEEGPAP</sequence>
<dbReference type="Proteomes" id="UP000244224">
    <property type="component" value="Unassembled WGS sequence"/>
</dbReference>
<protein>
    <submittedName>
        <fullName evidence="1">Uncharacterized protein</fullName>
    </submittedName>
</protein>
<accession>A0A2T6B997</accession>
<proteinExistence type="predicted"/>
<dbReference type="EMBL" id="QBKP01000002">
    <property type="protein sequence ID" value="PTX52645.1"/>
    <property type="molecule type" value="Genomic_DNA"/>
</dbReference>
<dbReference type="AlphaFoldDB" id="A0A2T6B997"/>
<evidence type="ECO:0000313" key="2">
    <source>
        <dbReference type="Proteomes" id="UP000244224"/>
    </source>
</evidence>
<dbReference type="RefSeq" id="WP_158640752.1">
    <property type="nucleotide sequence ID" value="NZ_QBKP01000002.1"/>
</dbReference>
<reference evidence="1 2" key="1">
    <citation type="submission" date="2018-04" db="EMBL/GenBank/DDBJ databases">
        <title>Genomic Encyclopedia of Archaeal and Bacterial Type Strains, Phase II (KMG-II): from individual species to whole genera.</title>
        <authorList>
            <person name="Goeker M."/>
        </authorList>
    </citation>
    <scope>NUCLEOTIDE SEQUENCE [LARGE SCALE GENOMIC DNA]</scope>
    <source>
        <strain evidence="1 2">DSM 21823</strain>
    </source>
</reference>
<keyword evidence="2" id="KW-1185">Reference proteome</keyword>
<gene>
    <name evidence="1" type="ORF">C8N34_102463</name>
</gene>